<dbReference type="EMBL" id="RXLZ01000102">
    <property type="protein sequence ID" value="RTQ83416.1"/>
    <property type="molecule type" value="Genomic_DNA"/>
</dbReference>
<keyword evidence="2" id="KW-0645">Protease</keyword>
<keyword evidence="1" id="KW-1133">Transmembrane helix</keyword>
<protein>
    <submittedName>
        <fullName evidence="2">CPBP family intramembrane metalloprotease</fullName>
    </submittedName>
</protein>
<keyword evidence="1" id="KW-0812">Transmembrane</keyword>
<accession>A0A3S0QLS9</accession>
<keyword evidence="2" id="KW-0378">Hydrolase</keyword>
<dbReference type="GO" id="GO:0006508">
    <property type="term" value="P:proteolysis"/>
    <property type="evidence" value="ECO:0007669"/>
    <property type="project" value="UniProtKB-KW"/>
</dbReference>
<organism evidence="2 3">
    <name type="scientific">Stenotrophomonas maltophilia</name>
    <name type="common">Pseudomonas maltophilia</name>
    <name type="synonym">Xanthomonas maltophilia</name>
    <dbReference type="NCBI Taxonomy" id="40324"/>
    <lineage>
        <taxon>Bacteria</taxon>
        <taxon>Pseudomonadati</taxon>
        <taxon>Pseudomonadota</taxon>
        <taxon>Gammaproteobacteria</taxon>
        <taxon>Lysobacterales</taxon>
        <taxon>Lysobacteraceae</taxon>
        <taxon>Stenotrophomonas</taxon>
        <taxon>Stenotrophomonas maltophilia group</taxon>
    </lineage>
</organism>
<sequence length="238" mass="25722">MGPRKADFPFYNGSPVPLSAKGCLWVLVACASGFSALLAAPHLVQGATGSWIGITLFVALQLLGLRMAVGSAWTAIFHRPTWREVLLAIACVPVVFGMPVLVALFVVGSQHLTPNQMVQATGHLSPVQALGFFSMSAVQLLGEELVTLLPFLVLLTALRRTTMKPWVALCLTWFATSLMFGALHLPTYGWNFAQALLVIGTARLVLTGVYVLTKNVWASTITHIGNDWMLFTIAMLTL</sequence>
<proteinExistence type="predicted"/>
<dbReference type="GO" id="GO:0004175">
    <property type="term" value="F:endopeptidase activity"/>
    <property type="evidence" value="ECO:0007669"/>
    <property type="project" value="UniProtKB-ARBA"/>
</dbReference>
<name>A0A3S0QLS9_STEMA</name>
<keyword evidence="2" id="KW-0482">Metalloprotease</keyword>
<dbReference type="AlphaFoldDB" id="A0A3S0QLS9"/>
<comment type="caution">
    <text evidence="2">The sequence shown here is derived from an EMBL/GenBank/DDBJ whole genome shotgun (WGS) entry which is preliminary data.</text>
</comment>
<reference evidence="2 3" key="1">
    <citation type="submission" date="2018-12" db="EMBL/GenBank/DDBJ databases">
        <authorList>
            <person name="Kartti S."/>
            <person name="Manni A."/>
            <person name="Chemao El Fihri M.W."/>
            <person name="Laamarti M."/>
            <person name="Temsamani L."/>
            <person name="El Jamali J.E."/>
            <person name="Ouadghiri M."/>
            <person name="Ibrahimi A."/>
            <person name="Filati-Maltouf A."/>
        </authorList>
    </citation>
    <scope>NUCLEOTIDE SEQUENCE [LARGE SCALE GENOMIC DNA]</scope>
    <source>
        <strain evidence="2 3">MDMC339</strain>
    </source>
</reference>
<feature type="transmembrane region" description="Helical" evidence="1">
    <location>
        <begin position="85"/>
        <end position="107"/>
    </location>
</feature>
<keyword evidence="1" id="KW-0472">Membrane</keyword>
<dbReference type="Proteomes" id="UP000271705">
    <property type="component" value="Unassembled WGS sequence"/>
</dbReference>
<dbReference type="GO" id="GO:0080120">
    <property type="term" value="P:CAAX-box protein maturation"/>
    <property type="evidence" value="ECO:0007669"/>
    <property type="project" value="UniProtKB-ARBA"/>
</dbReference>
<feature type="transmembrane region" description="Helical" evidence="1">
    <location>
        <begin position="166"/>
        <end position="186"/>
    </location>
</feature>
<feature type="transmembrane region" description="Helical" evidence="1">
    <location>
        <begin position="192"/>
        <end position="212"/>
    </location>
</feature>
<feature type="transmembrane region" description="Helical" evidence="1">
    <location>
        <begin position="50"/>
        <end position="73"/>
    </location>
</feature>
<feature type="transmembrane region" description="Helical" evidence="1">
    <location>
        <begin position="127"/>
        <end position="154"/>
    </location>
</feature>
<evidence type="ECO:0000256" key="1">
    <source>
        <dbReference type="SAM" id="Phobius"/>
    </source>
</evidence>
<gene>
    <name evidence="2" type="ORF">EKL94_21310</name>
</gene>
<dbReference type="GO" id="GO:0008237">
    <property type="term" value="F:metallopeptidase activity"/>
    <property type="evidence" value="ECO:0007669"/>
    <property type="project" value="UniProtKB-KW"/>
</dbReference>
<evidence type="ECO:0000313" key="3">
    <source>
        <dbReference type="Proteomes" id="UP000271705"/>
    </source>
</evidence>
<evidence type="ECO:0000313" key="2">
    <source>
        <dbReference type="EMBL" id="RTQ83416.1"/>
    </source>
</evidence>